<evidence type="ECO:0000313" key="2">
    <source>
        <dbReference type="EMBL" id="GKV03203.1"/>
    </source>
</evidence>
<organism evidence="2 3">
    <name type="scientific">Rubroshorea leprosula</name>
    <dbReference type="NCBI Taxonomy" id="152421"/>
    <lineage>
        <taxon>Eukaryota</taxon>
        <taxon>Viridiplantae</taxon>
        <taxon>Streptophyta</taxon>
        <taxon>Embryophyta</taxon>
        <taxon>Tracheophyta</taxon>
        <taxon>Spermatophyta</taxon>
        <taxon>Magnoliopsida</taxon>
        <taxon>eudicotyledons</taxon>
        <taxon>Gunneridae</taxon>
        <taxon>Pentapetalae</taxon>
        <taxon>rosids</taxon>
        <taxon>malvids</taxon>
        <taxon>Malvales</taxon>
        <taxon>Dipterocarpaceae</taxon>
        <taxon>Rubroshorea</taxon>
    </lineage>
</organism>
<dbReference type="Proteomes" id="UP001054252">
    <property type="component" value="Unassembled WGS sequence"/>
</dbReference>
<evidence type="ECO:0000256" key="1">
    <source>
        <dbReference type="SAM" id="MobiDB-lite"/>
    </source>
</evidence>
<comment type="caution">
    <text evidence="2">The sequence shown here is derived from an EMBL/GenBank/DDBJ whole genome shotgun (WGS) entry which is preliminary data.</text>
</comment>
<evidence type="ECO:0000313" key="3">
    <source>
        <dbReference type="Proteomes" id="UP001054252"/>
    </source>
</evidence>
<dbReference type="AlphaFoldDB" id="A0AAV5IZE3"/>
<name>A0AAV5IZE3_9ROSI</name>
<dbReference type="PANTHER" id="PTHR35099:SF2">
    <property type="entry name" value="OS02G0182700 PROTEIN"/>
    <property type="match status" value="1"/>
</dbReference>
<proteinExistence type="predicted"/>
<feature type="compositionally biased region" description="Basic and acidic residues" evidence="1">
    <location>
        <begin position="206"/>
        <end position="221"/>
    </location>
</feature>
<accession>A0AAV5IZE3</accession>
<keyword evidence="3" id="KW-1185">Reference proteome</keyword>
<gene>
    <name evidence="2" type="ORF">SLEP1_g15551</name>
</gene>
<sequence length="252" mass="27829">MFPFPRLNTKSAAYVAKSVSLVRSTVCTADGDRQSAVSSFSCLDQNTLIGHVSESGTCHIRSRGYRDVSLAYWVRNCDRGTAFAIFHLRSLHHSDFASCRIGALPTLRPSCRSGAVAASEITSTTAKRSRRKKTFAELKEEECLLLKERITLKKEIATMRATFKEHRATNEKLKRIKLDLNLHTANERDDATSSQHHQRVASSCPLDDKSGSDSCKDDKAVSNEGSCSFVLPDLNMMPCEDDSGAETLYGTS</sequence>
<protein>
    <submittedName>
        <fullName evidence="2">Uncharacterized protein</fullName>
    </submittedName>
</protein>
<dbReference type="EMBL" id="BPVZ01000020">
    <property type="protein sequence ID" value="GKV03203.1"/>
    <property type="molecule type" value="Genomic_DNA"/>
</dbReference>
<feature type="region of interest" description="Disordered" evidence="1">
    <location>
        <begin position="187"/>
        <end position="252"/>
    </location>
</feature>
<reference evidence="2 3" key="1">
    <citation type="journal article" date="2021" name="Commun. Biol.">
        <title>The genome of Shorea leprosula (Dipterocarpaceae) highlights the ecological relevance of drought in aseasonal tropical rainforests.</title>
        <authorList>
            <person name="Ng K.K.S."/>
            <person name="Kobayashi M.J."/>
            <person name="Fawcett J.A."/>
            <person name="Hatakeyama M."/>
            <person name="Paape T."/>
            <person name="Ng C.H."/>
            <person name="Ang C.C."/>
            <person name="Tnah L.H."/>
            <person name="Lee C.T."/>
            <person name="Nishiyama T."/>
            <person name="Sese J."/>
            <person name="O'Brien M.J."/>
            <person name="Copetti D."/>
            <person name="Mohd Noor M.I."/>
            <person name="Ong R.C."/>
            <person name="Putra M."/>
            <person name="Sireger I.Z."/>
            <person name="Indrioko S."/>
            <person name="Kosugi Y."/>
            <person name="Izuno A."/>
            <person name="Isagi Y."/>
            <person name="Lee S.L."/>
            <person name="Shimizu K.K."/>
        </authorList>
    </citation>
    <scope>NUCLEOTIDE SEQUENCE [LARGE SCALE GENOMIC DNA]</scope>
    <source>
        <strain evidence="2">214</strain>
    </source>
</reference>
<dbReference type="PANTHER" id="PTHR35099">
    <property type="entry name" value="OS02G0182700 PROTEIN"/>
    <property type="match status" value="1"/>
</dbReference>